<comment type="caution">
    <text evidence="1">The sequence shown here is derived from an EMBL/GenBank/DDBJ whole genome shotgun (WGS) entry which is preliminary data.</text>
</comment>
<dbReference type="Proteomes" id="UP000715441">
    <property type="component" value="Unassembled WGS sequence"/>
</dbReference>
<reference evidence="1 2" key="1">
    <citation type="submission" date="2020-04" db="EMBL/GenBank/DDBJ databases">
        <title>Novel species.</title>
        <authorList>
            <person name="Teo W.F.A."/>
            <person name="Lipun K."/>
            <person name="Srisuk N."/>
            <person name="Duangmal K."/>
        </authorList>
    </citation>
    <scope>NUCLEOTIDE SEQUENCE [LARGE SCALE GENOMIC DNA]</scope>
    <source>
        <strain evidence="1 2">K13G38</strain>
    </source>
</reference>
<dbReference type="EMBL" id="JAAXLS010000051">
    <property type="protein sequence ID" value="NKQ58245.1"/>
    <property type="molecule type" value="Genomic_DNA"/>
</dbReference>
<dbReference type="SUPFAM" id="SSF55469">
    <property type="entry name" value="FMN-dependent nitroreductase-like"/>
    <property type="match status" value="1"/>
</dbReference>
<proteinExistence type="predicted"/>
<accession>A0ABX1JEN4</accession>
<protein>
    <submittedName>
        <fullName evidence="1">Uncharacterized protein</fullName>
    </submittedName>
</protein>
<name>A0ABX1JEN4_9PSEU</name>
<keyword evidence="2" id="KW-1185">Reference proteome</keyword>
<sequence length="182" mass="19865">MGGLIVAATEAIVGDRRQSEDAFAWFRSSRDDIDRYRDGLTLDGQGLAPLTLATAKLLPATSRGAGDAFWLEQTRTVHTATAAAYGVITVTDADDPVQRLRGGRLLQRIHLAATARGLALQHMNQITERIDRERSTGAAATFAARFDDLLARPGWRGLATFRIGYPVRPARLSPRRPVSEVI</sequence>
<evidence type="ECO:0000313" key="2">
    <source>
        <dbReference type="Proteomes" id="UP000715441"/>
    </source>
</evidence>
<evidence type="ECO:0000313" key="1">
    <source>
        <dbReference type="EMBL" id="NKQ58245.1"/>
    </source>
</evidence>
<dbReference type="Gene3D" id="3.40.109.10">
    <property type="entry name" value="NADH Oxidase"/>
    <property type="match status" value="1"/>
</dbReference>
<organism evidence="1 2">
    <name type="scientific">Amycolatopsis acididurans</name>
    <dbReference type="NCBI Taxonomy" id="2724524"/>
    <lineage>
        <taxon>Bacteria</taxon>
        <taxon>Bacillati</taxon>
        <taxon>Actinomycetota</taxon>
        <taxon>Actinomycetes</taxon>
        <taxon>Pseudonocardiales</taxon>
        <taxon>Pseudonocardiaceae</taxon>
        <taxon>Amycolatopsis</taxon>
    </lineage>
</organism>
<dbReference type="InterPro" id="IPR000415">
    <property type="entry name" value="Nitroreductase-like"/>
</dbReference>
<gene>
    <name evidence="1" type="ORF">HFP15_35875</name>
</gene>